<dbReference type="GO" id="GO:0008080">
    <property type="term" value="F:N-acetyltransferase activity"/>
    <property type="evidence" value="ECO:0007669"/>
    <property type="project" value="TreeGrafter"/>
</dbReference>
<dbReference type="PANTHER" id="PTHR20905:SF1">
    <property type="entry name" value="AT07410P-RELATED"/>
    <property type="match status" value="1"/>
</dbReference>
<proteinExistence type="predicted"/>
<accession>A0AA36GIW9</accession>
<sequence length="296" mass="33243">MFDGLRFVVATKKHAENIEKFMFSDFGINKPITRSLAATPTDLRDFFHDLAESGYSNEKYSTIVYDNERKNKVLYSEAVAKYSKSTLLPLITITEGKQLTRRAIETAKNAGRNWVATAATASASQGVFSRLGFETLYEIPYTTFRENGVAVFHNLHDGCQSGKFMPLRGWGNERRTGNGRVGNPIRSAAAARFALGPTRITVDPAPSVRQSTFRYRFECQEVLRLWITVWLSPLCAPFLVYPCFKPKHSYLNLTGVDYCPAAIELAIASRKKTLNWISVLSAATKLLNYLMICTSH</sequence>
<dbReference type="PANTHER" id="PTHR20905">
    <property type="entry name" value="N-ACETYLTRANSFERASE-RELATED"/>
    <property type="match status" value="1"/>
</dbReference>
<dbReference type="Gene3D" id="3.40.630.30">
    <property type="match status" value="2"/>
</dbReference>
<organism evidence="1 2">
    <name type="scientific">Cylicocyclus nassatus</name>
    <name type="common">Nematode worm</name>
    <dbReference type="NCBI Taxonomy" id="53992"/>
    <lineage>
        <taxon>Eukaryota</taxon>
        <taxon>Metazoa</taxon>
        <taxon>Ecdysozoa</taxon>
        <taxon>Nematoda</taxon>
        <taxon>Chromadorea</taxon>
        <taxon>Rhabditida</taxon>
        <taxon>Rhabditina</taxon>
        <taxon>Rhabditomorpha</taxon>
        <taxon>Strongyloidea</taxon>
        <taxon>Strongylidae</taxon>
        <taxon>Cylicocyclus</taxon>
    </lineage>
</organism>
<keyword evidence="2" id="KW-1185">Reference proteome</keyword>
<gene>
    <name evidence="1" type="ORF">CYNAS_LOCUS2644</name>
</gene>
<comment type="caution">
    <text evidence="1">The sequence shown here is derived from an EMBL/GenBank/DDBJ whole genome shotgun (WGS) entry which is preliminary data.</text>
</comment>
<evidence type="ECO:0000313" key="1">
    <source>
        <dbReference type="EMBL" id="CAJ0590661.1"/>
    </source>
</evidence>
<reference evidence="1" key="1">
    <citation type="submission" date="2023-07" db="EMBL/GenBank/DDBJ databases">
        <authorList>
            <consortium name="CYATHOMIX"/>
        </authorList>
    </citation>
    <scope>NUCLEOTIDE SEQUENCE</scope>
    <source>
        <strain evidence="1">N/A</strain>
    </source>
</reference>
<protein>
    <submittedName>
        <fullName evidence="1">Uncharacterized protein</fullName>
    </submittedName>
</protein>
<dbReference type="Proteomes" id="UP001176961">
    <property type="component" value="Unassembled WGS sequence"/>
</dbReference>
<dbReference type="AlphaFoldDB" id="A0AA36GIW9"/>
<evidence type="ECO:0000313" key="2">
    <source>
        <dbReference type="Proteomes" id="UP001176961"/>
    </source>
</evidence>
<name>A0AA36GIW9_CYLNA</name>
<dbReference type="EMBL" id="CATQJL010000001">
    <property type="protein sequence ID" value="CAJ0590661.1"/>
    <property type="molecule type" value="Genomic_DNA"/>
</dbReference>